<evidence type="ECO:0000313" key="2">
    <source>
        <dbReference type="EMBL" id="UYQ61522.1"/>
    </source>
</evidence>
<feature type="domain" description="DUF2293" evidence="1">
    <location>
        <begin position="129"/>
        <end position="214"/>
    </location>
</feature>
<organism evidence="2 3">
    <name type="scientific">Streptomyces peucetius</name>
    <dbReference type="NCBI Taxonomy" id="1950"/>
    <lineage>
        <taxon>Bacteria</taxon>
        <taxon>Bacillati</taxon>
        <taxon>Actinomycetota</taxon>
        <taxon>Actinomycetes</taxon>
        <taxon>Kitasatosporales</taxon>
        <taxon>Streptomycetaceae</taxon>
        <taxon>Streptomyces</taxon>
    </lineage>
</organism>
<name>A0ABY6I6D3_STRPE</name>
<evidence type="ECO:0000259" key="1">
    <source>
        <dbReference type="Pfam" id="PF10056"/>
    </source>
</evidence>
<dbReference type="RefSeq" id="WP_264242732.1">
    <property type="nucleotide sequence ID" value="NZ_CP107567.1"/>
</dbReference>
<dbReference type="PANTHER" id="PTHR38113:SF2">
    <property type="entry name" value="DUF2293 DOMAIN-CONTAINING PROTEIN"/>
    <property type="match status" value="1"/>
</dbReference>
<keyword evidence="3" id="KW-1185">Reference proteome</keyword>
<dbReference type="EMBL" id="CP107567">
    <property type="protein sequence ID" value="UYQ61522.1"/>
    <property type="molecule type" value="Genomic_DNA"/>
</dbReference>
<sequence length="220" mass="23752">MDVVVIRPLKGRHCSECCRGPLPMHLVESGAPVCLDCADLGHLVYLPRGDAALTRRAREASSLWAVVVRLNRRRGRYERQGLLVEEPALALAESACLADANARARRRARDAARRAAEDVRFTAELTAVIARLFPGCPAERAADIASHASVRGSGRVGRTAAGRSLDEEAVTAAVRASVRHLDTAYDTLLAAGVARHQARARVAEEIDAVLASWRRPVEPA</sequence>
<dbReference type="Pfam" id="PF10056">
    <property type="entry name" value="DUF2293"/>
    <property type="match status" value="1"/>
</dbReference>
<evidence type="ECO:0000313" key="3">
    <source>
        <dbReference type="Proteomes" id="UP001163878"/>
    </source>
</evidence>
<protein>
    <submittedName>
        <fullName evidence="2">DUF2293 domain-containing protein</fullName>
    </submittedName>
</protein>
<gene>
    <name evidence="2" type="ORF">OGH68_08545</name>
</gene>
<reference evidence="2" key="1">
    <citation type="submission" date="2022-10" db="EMBL/GenBank/DDBJ databases">
        <title>Cytochrome P450 Catalyzes Benzene Ring Formation in the Biosynthesis of Trialkyl-Substituted Aromatic Polyketides.</title>
        <authorList>
            <person name="Zhao E."/>
            <person name="Ge H."/>
        </authorList>
    </citation>
    <scope>NUCLEOTIDE SEQUENCE</scope>
    <source>
        <strain evidence="2">NA0869</strain>
    </source>
</reference>
<dbReference type="InterPro" id="IPR018744">
    <property type="entry name" value="DUF2293"/>
</dbReference>
<dbReference type="Proteomes" id="UP001163878">
    <property type="component" value="Chromosome"/>
</dbReference>
<dbReference type="PANTHER" id="PTHR38113">
    <property type="match status" value="1"/>
</dbReference>
<accession>A0ABY6I6D3</accession>
<proteinExistence type="predicted"/>